<dbReference type="RefSeq" id="WP_120336160.1">
    <property type="nucleotide sequence ID" value="NZ_JBPFPY010000005.1"/>
</dbReference>
<proteinExistence type="predicted"/>
<dbReference type="Proteomes" id="UP000286402">
    <property type="component" value="Unassembled WGS sequence"/>
</dbReference>
<name>A0A420FG74_9SPHI</name>
<organism evidence="1 2">
    <name type="scientific">Sphingobacterium siyangense</name>
    <dbReference type="NCBI Taxonomy" id="459529"/>
    <lineage>
        <taxon>Bacteria</taxon>
        <taxon>Pseudomonadati</taxon>
        <taxon>Bacteroidota</taxon>
        <taxon>Sphingobacteriia</taxon>
        <taxon>Sphingobacteriales</taxon>
        <taxon>Sphingobacteriaceae</taxon>
        <taxon>Sphingobacterium</taxon>
    </lineage>
</organism>
<sequence>MSLSINFFVKALQQYEIRKNMSVTLVLESDGSGNLCDYSTGESFYEFDTPDELFSFLKSKN</sequence>
<evidence type="ECO:0000313" key="1">
    <source>
        <dbReference type="EMBL" id="RKF31934.1"/>
    </source>
</evidence>
<evidence type="ECO:0000313" key="2">
    <source>
        <dbReference type="Proteomes" id="UP000286402"/>
    </source>
</evidence>
<protein>
    <submittedName>
        <fullName evidence="1">Uncharacterized protein</fullName>
    </submittedName>
</protein>
<dbReference type="EMBL" id="MCAQ01000028">
    <property type="protein sequence ID" value="RKF31934.1"/>
    <property type="molecule type" value="Genomic_DNA"/>
</dbReference>
<comment type="caution">
    <text evidence="1">The sequence shown here is derived from an EMBL/GenBank/DDBJ whole genome shotgun (WGS) entry which is preliminary data.</text>
</comment>
<keyword evidence="2" id="KW-1185">Reference proteome</keyword>
<reference evidence="1 2" key="1">
    <citation type="submission" date="2016-07" db="EMBL/GenBank/DDBJ databases">
        <title>Genome analysis of Sphingobacterium siyangense T12B17.</title>
        <authorList>
            <person name="Xu D."/>
            <person name="Su Y."/>
            <person name="Zheng S."/>
        </authorList>
    </citation>
    <scope>NUCLEOTIDE SEQUENCE [LARGE SCALE GENOMIC DNA]</scope>
    <source>
        <strain evidence="1 2">T12B17</strain>
    </source>
</reference>
<accession>A0A420FG74</accession>
<gene>
    <name evidence="1" type="ORF">BCY89_17450</name>
</gene>
<dbReference type="AlphaFoldDB" id="A0A420FG74"/>